<name>A0A5B6TNL0_9BACT</name>
<proteinExistence type="predicted"/>
<comment type="caution">
    <text evidence="2">The sequence shown here is derived from an EMBL/GenBank/DDBJ whole genome shotgun (WGS) entry which is preliminary data.</text>
</comment>
<organism evidence="2 3">
    <name type="scientific">Rufibacter hautae</name>
    <dbReference type="NCBI Taxonomy" id="2595005"/>
    <lineage>
        <taxon>Bacteria</taxon>
        <taxon>Pseudomonadati</taxon>
        <taxon>Bacteroidota</taxon>
        <taxon>Cytophagia</taxon>
        <taxon>Cytophagales</taxon>
        <taxon>Hymenobacteraceae</taxon>
        <taxon>Rufibacter</taxon>
    </lineage>
</organism>
<evidence type="ECO:0000259" key="1">
    <source>
        <dbReference type="Pfam" id="PF10988"/>
    </source>
</evidence>
<gene>
    <name evidence="2" type="ORF">FOA19_11825</name>
</gene>
<dbReference type="Proteomes" id="UP000324133">
    <property type="component" value="Unassembled WGS sequence"/>
</dbReference>
<evidence type="ECO:0000313" key="2">
    <source>
        <dbReference type="EMBL" id="KAA3437963.1"/>
    </source>
</evidence>
<sequence>MRIGGNVHVSAGSKFSVSVQSFANLLPEILTEVEGNALVIRSESCLEYADEDTNIYISLPDLKAAELKSSGSMRLQSVPSSGSLNISLTGSGSIRYIGSTDRIHVQNTGSGNVELEGFANHLETTLTGSGNIQGYFLHADTAKTKSTGSGFQKIWVDKILDATVTGSGNIYYRGYPYLVSTFTSGSGKVFNDN</sequence>
<accession>A0A5B6TNL0</accession>
<reference evidence="2 3" key="1">
    <citation type="submission" date="2019-07" db="EMBL/GenBank/DDBJ databases">
        <title>Rufibacter sp. nov., isolated from lake sediment.</title>
        <authorList>
            <person name="Qu J.-H."/>
        </authorList>
    </citation>
    <scope>NUCLEOTIDE SEQUENCE [LARGE SCALE GENOMIC DNA]</scope>
    <source>
        <strain evidence="2 3">NBS58-1</strain>
    </source>
</reference>
<dbReference type="Gene3D" id="2.160.20.120">
    <property type="match status" value="1"/>
</dbReference>
<evidence type="ECO:0000313" key="3">
    <source>
        <dbReference type="Proteomes" id="UP000324133"/>
    </source>
</evidence>
<dbReference type="Pfam" id="PF10988">
    <property type="entry name" value="DUF2807"/>
    <property type="match status" value="1"/>
</dbReference>
<keyword evidence="3" id="KW-1185">Reference proteome</keyword>
<dbReference type="OrthoDB" id="680270at2"/>
<protein>
    <submittedName>
        <fullName evidence="2">DUF2807 domain-containing protein</fullName>
    </submittedName>
</protein>
<feature type="domain" description="Putative auto-transporter adhesin head GIN" evidence="1">
    <location>
        <begin position="6"/>
        <end position="176"/>
    </location>
</feature>
<dbReference type="EMBL" id="VKKY01000002">
    <property type="protein sequence ID" value="KAA3437963.1"/>
    <property type="molecule type" value="Genomic_DNA"/>
</dbReference>
<dbReference type="AlphaFoldDB" id="A0A5B6TNL0"/>
<dbReference type="InterPro" id="IPR021255">
    <property type="entry name" value="DUF2807"/>
</dbReference>